<proteinExistence type="predicted"/>
<accession>A0A1Y2SGN3</accession>
<reference evidence="1 2" key="1">
    <citation type="submission" date="2016-10" db="EMBL/GenBank/DDBJ databases">
        <title>Systematic genetic and metabolomic analysis of Xenorhabdus and Photorhabdus spp., highlights the requirements for a dual symbiotic and pathogenic life style.</title>
        <authorList>
            <person name="Tobias N.J."/>
            <person name="Wolff H."/>
            <person name="Djahanschiri B."/>
            <person name="Pidot S.J."/>
            <person name="Stinear T.P."/>
            <person name="Ebersberger I."/>
            <person name="Bode H.B."/>
        </authorList>
    </citation>
    <scope>NUCLEOTIDE SEQUENCE [LARGE SCALE GENOMIC DNA]</scope>
    <source>
        <strain evidence="1 2">DSM 22392</strain>
    </source>
</reference>
<dbReference type="RefSeq" id="WP_086107919.1">
    <property type="nucleotide sequence ID" value="NZ_CAWNGD010000062.1"/>
</dbReference>
<dbReference type="Pfam" id="PF05947">
    <property type="entry name" value="T6SS_TssF"/>
    <property type="match status" value="1"/>
</dbReference>
<evidence type="ECO:0000313" key="1">
    <source>
        <dbReference type="EMBL" id="OTA17960.1"/>
    </source>
</evidence>
<dbReference type="PANTHER" id="PTHR35370">
    <property type="entry name" value="CYTOPLASMIC PROTEIN-RELATED-RELATED"/>
    <property type="match status" value="1"/>
</dbReference>
<dbReference type="STRING" id="351656.Xvie_00638"/>
<dbReference type="OrthoDB" id="6458000at2"/>
<dbReference type="Proteomes" id="UP000194350">
    <property type="component" value="Unassembled WGS sequence"/>
</dbReference>
<gene>
    <name evidence="1" type="ORF">Xvie_00638</name>
</gene>
<dbReference type="PANTHER" id="PTHR35370:SF1">
    <property type="entry name" value="TYPE VI SECRETION SYSTEM COMPONENT TSSF1"/>
    <property type="match status" value="1"/>
</dbReference>
<organism evidence="1 2">
    <name type="scientific">Xenorhabdus vietnamensis</name>
    <dbReference type="NCBI Taxonomy" id="351656"/>
    <lineage>
        <taxon>Bacteria</taxon>
        <taxon>Pseudomonadati</taxon>
        <taxon>Pseudomonadota</taxon>
        <taxon>Gammaproteobacteria</taxon>
        <taxon>Enterobacterales</taxon>
        <taxon>Morganellaceae</taxon>
        <taxon>Xenorhabdus</taxon>
    </lineage>
</organism>
<name>A0A1Y2SGN3_9GAMM</name>
<sequence length="580" mass="66554">MKSFEYYYQWELDYLRQLAKSAREDKSHLEDVLSGRDPDAERVNEGFAALMARLSQKVDDAFPELTQPLLQKLRAQSIKGIPATSIIQFGSGVQGDFAFSIPAGTEVHTHHRQPFVTCRECPIEPLILVSRDITHQVQTTKITLKFRYIGKEEEWLTQPINLFLSSDEQVADALMLGLTQYYDGAELYHDGQVYKAHGDRFEPRSGASRLVLSSAVGDNWAPQLLVESLYLPHVNQFLNLPLPTMAKRLKLTKQREFSVVLTLNTVLPLSAAQIKSAFQLHCTPVVNMARNSQVTLPFIPETARYRLPLMPTQGVLHIVGIELKNEPNTEEERRGDEYLFYPVSLLTGMERYHPEYDKAWFYALEVSKDALGRIQYELIFYDSKAELMCKPPEREFICHFYGFEQYQAPLVLGEICQTGENVPEVFQLKNITLTSQTYPPIVDSHRHWDLLSHYSVGSHLLEMSASVKQLLQDFDLYADIDRASSRNIRCMIGGIANIEAKWGDRIIRDRPVRCLLVTLILDETAYTDAGEMYRFANSLYQFFPFCLAQGTWLRMRVLSQPSETEWYLSPSMIQGYRSIM</sequence>
<evidence type="ECO:0000313" key="2">
    <source>
        <dbReference type="Proteomes" id="UP000194350"/>
    </source>
</evidence>
<comment type="caution">
    <text evidence="1">The sequence shown here is derived from an EMBL/GenBank/DDBJ whole genome shotgun (WGS) entry which is preliminary data.</text>
</comment>
<keyword evidence="2" id="KW-1185">Reference proteome</keyword>
<dbReference type="InterPro" id="IPR010272">
    <property type="entry name" value="T6SS_TssF"/>
</dbReference>
<dbReference type="AlphaFoldDB" id="A0A1Y2SGN3"/>
<protein>
    <submittedName>
        <fullName evidence="1">Type VI secretion system protein VasA</fullName>
    </submittedName>
</protein>
<dbReference type="EMBL" id="MUBJ01000002">
    <property type="protein sequence ID" value="OTA17960.1"/>
    <property type="molecule type" value="Genomic_DNA"/>
</dbReference>